<dbReference type="CTD" id="7516"/>
<reference evidence="1 3" key="2">
    <citation type="journal article" date="2002" name="Genome Biol.">
        <title>Finishing a whole-genome shotgun: release 3 of the Drosophila melanogaster euchromatic genome sequence.</title>
        <authorList>
            <person name="Celniker S.E."/>
            <person name="Wheeler D.A."/>
            <person name="Kronmiller B."/>
            <person name="Carlson J.W."/>
            <person name="Halpern A."/>
            <person name="Patel S."/>
            <person name="Adams M."/>
            <person name="Champe M."/>
            <person name="Dugan S.P."/>
            <person name="Frise E."/>
            <person name="Hodgson A."/>
            <person name="George R.A."/>
            <person name="Hoskins R.A."/>
            <person name="Laverty T."/>
            <person name="Muzny D.M."/>
            <person name="Nelson C.R."/>
            <person name="Pacleb J.M."/>
            <person name="Park S."/>
            <person name="Pfeiffer B.D."/>
            <person name="Richards S."/>
            <person name="Sodergren E.J."/>
            <person name="Svirskas R."/>
            <person name="Tabor P.E."/>
            <person name="Wan K."/>
            <person name="Stapleton M."/>
            <person name="Sutton G.G."/>
            <person name="Venter C."/>
            <person name="Weinstock G."/>
            <person name="Scherer S.E."/>
            <person name="Myers E.W."/>
            <person name="Gibbs R.A."/>
            <person name="Rubin G.M."/>
        </authorList>
    </citation>
    <scope>NUCLEOTIDE SEQUENCE [LARGE SCALE GENOMIC DNA]</scope>
    <source>
        <strain evidence="3">Berkeley</strain>
    </source>
</reference>
<dbReference type="GO" id="GO:0000150">
    <property type="term" value="F:DNA strand exchange activity"/>
    <property type="evidence" value="ECO:0000250"/>
    <property type="project" value="FlyBase"/>
</dbReference>
<proteinExistence type="predicted"/>
<evidence type="ECO:0000313" key="1">
    <source>
        <dbReference type="EMBL" id="AAF48852.1"/>
    </source>
</evidence>
<dbReference type="Proteomes" id="UP000000803">
    <property type="component" value="Chromosome X"/>
</dbReference>
<dbReference type="AGR" id="FB:FBgn0030931"/>
<dbReference type="eggNOG" id="KOG2859">
    <property type="taxonomic scope" value="Eukaryota"/>
</dbReference>
<dbReference type="ExpressionAtlas" id="Q9VWT5">
    <property type="expression patterns" value="baseline and differential"/>
</dbReference>
<dbReference type="OrthoDB" id="420422at2759"/>
<dbReference type="GO" id="GO:0042148">
    <property type="term" value="P:DNA strand invasion"/>
    <property type="evidence" value="ECO:0000318"/>
    <property type="project" value="GO_Central"/>
</dbReference>
<reference evidence="1 3" key="1">
    <citation type="journal article" date="2000" name="Science">
        <title>The genome sequence of Drosophila melanogaster.</title>
        <authorList>
            <person name="Adams M.D."/>
            <person name="Celniker S.E."/>
            <person name="Holt R.A."/>
            <person name="Evans C.A."/>
            <person name="Gocayne J.D."/>
            <person name="Amanatides P.G."/>
            <person name="Scherer S.E."/>
            <person name="Li P.W."/>
            <person name="Hoskins R.A."/>
            <person name="Galle R.F."/>
            <person name="George R.A."/>
            <person name="Lewis S.E."/>
            <person name="Richards S."/>
            <person name="Ashburner M."/>
            <person name="Henderson S.N."/>
            <person name="Sutton G.G."/>
            <person name="Wortman J.R."/>
            <person name="Yandell M.D."/>
            <person name="Zhang Q."/>
            <person name="Chen L.X."/>
            <person name="Brandon R.C."/>
            <person name="Rogers Y.H."/>
            <person name="Blazej R.G."/>
            <person name="Champe M."/>
            <person name="Pfeiffer B.D."/>
            <person name="Wan K.H."/>
            <person name="Doyle C."/>
            <person name="Baxter E.G."/>
            <person name="Helt G."/>
            <person name="Nelson C.R."/>
            <person name="Gabor G.L."/>
            <person name="Abril J.F."/>
            <person name="Agbayani A."/>
            <person name="An H.J."/>
            <person name="Andrews-Pfannkoch C."/>
            <person name="Baldwin D."/>
            <person name="Ballew R.M."/>
            <person name="Basu A."/>
            <person name="Baxendale J."/>
            <person name="Bayraktaroglu L."/>
            <person name="Beasley E.M."/>
            <person name="Beeson K.Y."/>
            <person name="Benos P.V."/>
            <person name="Berman B.P."/>
            <person name="Bhandari D."/>
            <person name="Bolshakov S."/>
            <person name="Borkova D."/>
            <person name="Botchan M.R."/>
            <person name="Bouck J."/>
            <person name="Brokstein P."/>
            <person name="Brottier P."/>
            <person name="Burtis K.C."/>
            <person name="Busam D.A."/>
            <person name="Butler H."/>
            <person name="Cadieu E."/>
            <person name="Center A."/>
            <person name="Chandra I."/>
            <person name="Cherry J.M."/>
            <person name="Cawley S."/>
            <person name="Dahlke C."/>
            <person name="Davenport L.B."/>
            <person name="Davies P."/>
            <person name="de Pablos B."/>
            <person name="Delcher A."/>
            <person name="Deng Z."/>
            <person name="Mays A.D."/>
            <person name="Dew I."/>
            <person name="Dietz S.M."/>
            <person name="Dodson K."/>
            <person name="Doup L.E."/>
            <person name="Downes M."/>
            <person name="Dugan-Rocha S."/>
            <person name="Dunkov B.C."/>
            <person name="Dunn P."/>
            <person name="Durbin K.J."/>
            <person name="Evangelista C.C."/>
            <person name="Ferraz C."/>
            <person name="Ferriera S."/>
            <person name="Fleischmann W."/>
            <person name="Fosler C."/>
            <person name="Gabrielian A.E."/>
            <person name="Garg N.S."/>
            <person name="Gelbart W.M."/>
            <person name="Glasser K."/>
            <person name="Glodek A."/>
            <person name="Gong F."/>
            <person name="Gorrell J.H."/>
            <person name="Gu Z."/>
            <person name="Guan P."/>
            <person name="Harris M."/>
            <person name="Harris N.L."/>
            <person name="Harvey D."/>
            <person name="Heiman T.J."/>
            <person name="Hernandez J.R."/>
            <person name="Houck J."/>
            <person name="Hostin D."/>
            <person name="Houston K.A."/>
            <person name="Howland T.J."/>
            <person name="Wei M.H."/>
            <person name="Ibegwam C."/>
            <person name="Jalali M."/>
            <person name="Kalush F."/>
            <person name="Karpen G.H."/>
            <person name="Ke Z."/>
            <person name="Kennison J.A."/>
            <person name="Ketchum K.A."/>
            <person name="Kimmel B.E."/>
            <person name="Kodira C.D."/>
            <person name="Kraft C."/>
            <person name="Kravitz S."/>
            <person name="Kulp D."/>
            <person name="Lai Z."/>
            <person name="Lasko P."/>
            <person name="Lei Y."/>
            <person name="Levitsky A.A."/>
            <person name="Li J."/>
            <person name="Li Z."/>
            <person name="Liang Y."/>
            <person name="Lin X."/>
            <person name="Liu X."/>
            <person name="Mattei B."/>
            <person name="McIntosh T.C."/>
            <person name="McLeod M.P."/>
            <person name="McPherson D."/>
            <person name="Merkulov G."/>
            <person name="Milshina N.V."/>
            <person name="Mobarry C."/>
            <person name="Morris J."/>
            <person name="Moshrefi A."/>
            <person name="Mount S.M."/>
            <person name="Moy M."/>
            <person name="Murphy B."/>
            <person name="Murphy L."/>
            <person name="Muzny D.M."/>
            <person name="Nelson D.L."/>
            <person name="Nelson D.R."/>
            <person name="Nelson K.A."/>
            <person name="Nixon K."/>
            <person name="Nusskern D.R."/>
            <person name="Pacleb J.M."/>
            <person name="Palazzolo M."/>
            <person name="Pittman G.S."/>
            <person name="Pan S."/>
            <person name="Pollard J."/>
            <person name="Puri V."/>
            <person name="Reese M.G."/>
            <person name="Reinert K."/>
            <person name="Remington K."/>
            <person name="Saunders R.D."/>
            <person name="Scheeler F."/>
            <person name="Shen H."/>
            <person name="Shue B.C."/>
            <person name="Siden-Kiamos I."/>
            <person name="Simpson M."/>
            <person name="Skupski M.P."/>
            <person name="Smith T."/>
            <person name="Spier E."/>
            <person name="Spradling A.C."/>
            <person name="Stapleton M."/>
            <person name="Strong R."/>
            <person name="Sun E."/>
            <person name="Svirskas R."/>
            <person name="Tector C."/>
            <person name="Turner R."/>
            <person name="Venter E."/>
            <person name="Wang A.H."/>
            <person name="Wang X."/>
            <person name="Wang Z.Y."/>
            <person name="Wassarman D.A."/>
            <person name="Weinstock G.M."/>
            <person name="Weissenbach J."/>
            <person name="Williams S.M."/>
            <person name="WoodageT"/>
            <person name="Worley K.C."/>
            <person name="Wu D."/>
            <person name="Yang S."/>
            <person name="Yao Q.A."/>
            <person name="Ye J."/>
            <person name="Yeh R.F."/>
            <person name="Zaveri J.S."/>
            <person name="Zhan M."/>
            <person name="Zhang G."/>
            <person name="Zhao Q."/>
            <person name="Zheng L."/>
            <person name="Zheng X.H."/>
            <person name="Zhong F.N."/>
            <person name="Zhong W."/>
            <person name="Zhou X."/>
            <person name="Zhu S."/>
            <person name="Zhu X."/>
            <person name="Smith H.O."/>
            <person name="Gibbs R.A."/>
            <person name="Myers E.W."/>
            <person name="Rubin G.M."/>
            <person name="Venter J.C."/>
        </authorList>
    </citation>
    <scope>NUCLEOTIDE SEQUENCE [LARGE SCALE GENOMIC DNA]</scope>
    <source>
        <strain evidence="3">Berkeley</strain>
    </source>
</reference>
<dbReference type="STRING" id="7227.FBpp0074364"/>
<evidence type="ECO:0000313" key="2">
    <source>
        <dbReference type="FlyBase" id="FBgn0030931"/>
    </source>
</evidence>
<dbReference type="KEGG" id="dme:Dmel_CG6318"/>
<reference evidence="1 3" key="10">
    <citation type="journal article" date="2015" name="G3 (Bethesda)">
        <title>Gene Model Annotations for Drosophila melanogaster: The Rule-Benders.</title>
        <authorList>
            <consortium name="FlyBase Consortium"/>
            <person name="Crosby M.A."/>
            <person name="Gramates L.S."/>
            <person name="Dos Santos G."/>
            <person name="Matthews B.B."/>
            <person name="St Pierre S.E."/>
            <person name="Zhou P."/>
            <person name="Schroeder A.J."/>
            <person name="Falls K."/>
            <person name="Emmert D.B."/>
            <person name="Russo S.M."/>
            <person name="Gelbart W.M."/>
            <person name="null"/>
        </authorList>
    </citation>
    <scope>NUCLEOTIDE SEQUENCE [LARGE SCALE GENOMIC DNA]</scope>
    <source>
        <strain evidence="3">Berkeley</strain>
    </source>
</reference>
<dbReference type="PaxDb" id="7227-FBpp0074364"/>
<dbReference type="GO" id="GO:0005657">
    <property type="term" value="C:replication fork"/>
    <property type="evidence" value="ECO:0000318"/>
    <property type="project" value="GO_Central"/>
</dbReference>
<dbReference type="GO" id="GO:0000724">
    <property type="term" value="P:double-strand break repair via homologous recombination"/>
    <property type="evidence" value="ECO:0000318"/>
    <property type="project" value="GO_Central"/>
</dbReference>
<dbReference type="UCSC" id="CG6318-RA">
    <property type="organism name" value="d. melanogaster"/>
</dbReference>
<dbReference type="SUPFAM" id="SSF52540">
    <property type="entry name" value="P-loop containing nucleoside triphosphate hydrolases"/>
    <property type="match status" value="1"/>
</dbReference>
<gene>
    <name evidence="1 2" type="primary">Xrcc2</name>
    <name evidence="1" type="synonym">Dm CG6318</name>
    <name evidence="1" type="synonym">Dmel\CG6318</name>
    <name evidence="1" type="synonym">dmRad51D</name>
    <name evidence="1" type="synonym">Rad51D</name>
    <name evidence="1" type="synonym">XRCC2</name>
    <name evidence="1 2" type="ORF">CG6318</name>
    <name evidence="1" type="ORF">Dmel_CG6318</name>
</gene>
<dbReference type="InterPro" id="IPR030547">
    <property type="entry name" value="XRCC2"/>
</dbReference>
<dbReference type="InterPro" id="IPR027417">
    <property type="entry name" value="P-loop_NTPase"/>
</dbReference>
<dbReference type="GO" id="GO:0006281">
    <property type="term" value="P:DNA repair"/>
    <property type="evidence" value="ECO:0000250"/>
    <property type="project" value="FlyBase"/>
</dbReference>
<reference evidence="1 3" key="6">
    <citation type="journal article" date="2005" name="PLoS Comput. Biol.">
        <title>Combined evidence annotation of transposable elements in genome sequences.</title>
        <authorList>
            <person name="Quesneville H."/>
            <person name="Bergman C.M."/>
            <person name="Andrieu O."/>
            <person name="Autard D."/>
            <person name="Nouaud D."/>
            <person name="Ashburner M."/>
            <person name="Anxolabehere D."/>
        </authorList>
    </citation>
    <scope>NUCLEOTIDE SEQUENCE [LARGE SCALE GENOMIC DNA]</scope>
    <source>
        <strain evidence="3">Berkeley</strain>
    </source>
</reference>
<dbReference type="RefSeq" id="NP_573302.1">
    <property type="nucleotide sequence ID" value="NM_133074.3"/>
</dbReference>
<dbReference type="FlyBase" id="FBgn0030931">
    <property type="gene designation" value="Xrcc2"/>
</dbReference>
<evidence type="ECO:0000313" key="3">
    <source>
        <dbReference type="Proteomes" id="UP000000803"/>
    </source>
</evidence>
<reference evidence="1 3" key="5">
    <citation type="journal article" date="2002" name="Genome Biol.">
        <title>Heterochromatic sequences in a Drosophila whole-genome shotgun assembly.</title>
        <authorList>
            <person name="Hoskins R.A."/>
            <person name="Smith C.D."/>
            <person name="Carlson J.W."/>
            <person name="Carvalho A.B."/>
            <person name="Halpern A."/>
            <person name="Kaminker J.S."/>
            <person name="Kennedy C."/>
            <person name="Mungall C.J."/>
            <person name="Sullivan B.A."/>
            <person name="Sutton G.G."/>
            <person name="Yasuhara J.C."/>
            <person name="Wakimoto B.T."/>
            <person name="Myers E.W."/>
            <person name="Celniker S.E."/>
            <person name="Rubin G.M."/>
            <person name="Karpen G.H."/>
        </authorList>
    </citation>
    <scope>NUCLEOTIDE SEQUENCE [LARGE SCALE GENOMIC DNA]</scope>
    <source>
        <strain evidence="3">Berkeley</strain>
    </source>
</reference>
<dbReference type="PhylomeDB" id="Q9VWT5"/>
<reference evidence="1 3" key="8">
    <citation type="journal article" date="2007" name="Science">
        <title>Sequence finishing and mapping of Drosophila melanogaster heterochromatin.</title>
        <authorList>
            <person name="Hoskins R.A."/>
            <person name="Carlson J.W."/>
            <person name="Kennedy C."/>
            <person name="Acevedo D."/>
            <person name="Evans-Holm M."/>
            <person name="Frise E."/>
            <person name="Wan K.H."/>
            <person name="Park S."/>
            <person name="Mendez-Lago M."/>
            <person name="Rossi F."/>
            <person name="Villasante A."/>
            <person name="Dimitri P."/>
            <person name="Karpen G.H."/>
            <person name="Celniker S.E."/>
        </authorList>
    </citation>
    <scope>NUCLEOTIDE SEQUENCE [LARGE SCALE GENOMIC DNA]</scope>
    <source>
        <strain evidence="3">Berkeley</strain>
    </source>
</reference>
<protein>
    <submittedName>
        <fullName evidence="1">X-ray repair cross complementing 2</fullName>
    </submittedName>
</protein>
<dbReference type="BioGRID-ORCS" id="32837">
    <property type="hits" value="0 hits in 1 CRISPR screen"/>
</dbReference>
<name>Q9VWT5_DROME</name>
<keyword evidence="3" id="KW-1185">Reference proteome</keyword>
<dbReference type="SMR" id="Q9VWT5"/>
<dbReference type="GO" id="GO:0005813">
    <property type="term" value="C:centrosome"/>
    <property type="evidence" value="ECO:0000318"/>
    <property type="project" value="GO_Central"/>
</dbReference>
<dbReference type="AlphaFoldDB" id="Q9VWT5"/>
<reference evidence="1 3" key="3">
    <citation type="journal article" date="2002" name="Genome Biol.">
        <title>Annotation of the Drosophila melanogaster euchromatic genome: a systematic review.</title>
        <authorList>
            <person name="Misra S."/>
            <person name="Crosby M.A."/>
            <person name="Mungall C.J."/>
            <person name="Matthews B.B."/>
            <person name="Campbell K.S."/>
            <person name="Hradecky P."/>
            <person name="Huang Y."/>
            <person name="Kaminker J.S."/>
            <person name="Millburn G.H."/>
            <person name="Prochnik S.E."/>
            <person name="Smith C.D."/>
            <person name="Tupy J.L."/>
            <person name="Whitfied E.J."/>
            <person name="Bayraktaroglu L."/>
            <person name="Berman B.P."/>
            <person name="Bettencourt B.R."/>
            <person name="Celniker S.E."/>
            <person name="de Grey A.D."/>
            <person name="Drysdale R.A."/>
            <person name="Harris N.L."/>
            <person name="Richter J."/>
            <person name="Russo S."/>
            <person name="Schroeder A.J."/>
            <person name="Shu S.Q."/>
            <person name="Stapleton M."/>
            <person name="Yamada C."/>
            <person name="Ashburner M."/>
            <person name="Gelbart W.M."/>
            <person name="Rubin G.M."/>
            <person name="Lewis S.E."/>
        </authorList>
    </citation>
    <scope>GENOME REANNOTATION</scope>
    <source>
        <strain evidence="3">Berkeley</strain>
    </source>
</reference>
<dbReference type="HOGENOM" id="CLU_1186101_0_0_1"/>
<dbReference type="Bgee" id="FBgn0030931">
    <property type="expression patterns" value="Expressed in eye photoreceptor cell (Drosophila) in open tracheal system trachea and 6 other cell types or tissues"/>
</dbReference>
<accession>Q9VWT5</accession>
<dbReference type="EMBL" id="AE014298">
    <property type="protein sequence ID" value="AAF48852.1"/>
    <property type="molecule type" value="Genomic_DNA"/>
</dbReference>
<dbReference type="GO" id="GO:0006310">
    <property type="term" value="P:DNA recombination"/>
    <property type="evidence" value="ECO:0000250"/>
    <property type="project" value="FlyBase"/>
</dbReference>
<dbReference type="VEuPathDB" id="VectorBase:FBgn0030931"/>
<reference evidence="1 3" key="9">
    <citation type="journal article" date="2015" name="G3 (Bethesda)">
        <title>Gene Model Annotations for Drosophila melanogaster: Impact of High-Throughput Data.</title>
        <authorList>
            <consortium name="FlyBase Consortium"/>
            <person name="Matthews B.B."/>
            <person name="Dos Santos G."/>
            <person name="Crosby M.A."/>
            <person name="Emmert D.B."/>
            <person name="St Pierre S.E."/>
            <person name="Gramates L.S."/>
            <person name="Zhou P."/>
            <person name="Schroeder A.J."/>
            <person name="Falls K."/>
            <person name="Strelets V."/>
            <person name="Russo S.M."/>
            <person name="Gelbart W.M."/>
            <person name="null"/>
        </authorList>
    </citation>
    <scope>NUCLEOTIDE SEQUENCE [LARGE SCALE GENOMIC DNA]</scope>
    <source>
        <strain evidence="3">Berkeley</strain>
    </source>
</reference>
<dbReference type="PANTHER" id="PTHR46644:SF2">
    <property type="entry name" value="DNA REPAIR PROTEIN XRCC2"/>
    <property type="match status" value="1"/>
</dbReference>
<dbReference type="Gene3D" id="3.40.50.300">
    <property type="entry name" value="P-loop containing nucleotide triphosphate hydrolases"/>
    <property type="match status" value="1"/>
</dbReference>
<reference evidence="1 3" key="4">
    <citation type="journal article" date="2002" name="Genome Biol.">
        <title>The transposable elements of the Drosophila melanogaster euchromatin: a genomics perspective.</title>
        <authorList>
            <person name="Kaminker J.S."/>
            <person name="Bergman C.M."/>
            <person name="Kronmiller B."/>
            <person name="Carlson J."/>
            <person name="Svirskas R."/>
            <person name="Patel S."/>
            <person name="Frise E."/>
            <person name="Wheeler D.A."/>
            <person name="Lewis S.E."/>
            <person name="Rubin G.M."/>
            <person name="Ashburner M."/>
            <person name="Celniker S.E."/>
        </authorList>
    </citation>
    <scope>NUCLEOTIDE SEQUENCE [LARGE SCALE GENOMIC DNA]</scope>
    <source>
        <strain evidence="3">Berkeley</strain>
    </source>
</reference>
<dbReference type="OMA" id="SEFYWLD"/>
<reference evidence="1 3" key="7">
    <citation type="journal article" date="2007" name="Science">
        <title>The Release 5.1 annotation of Drosophila melanogaster heterochromatin.</title>
        <authorList>
            <person name="Smith C.D."/>
            <person name="Shu S."/>
            <person name="Mungall C.J."/>
            <person name="Karpen G.H."/>
        </authorList>
    </citation>
    <scope>NUCLEOTIDE SEQUENCE [LARGE SCALE GENOMIC DNA]</scope>
    <source>
        <strain evidence="3">Berkeley</strain>
    </source>
</reference>
<dbReference type="DNASU" id="32837"/>
<dbReference type="GO" id="GO:0033063">
    <property type="term" value="C:Rad51B-Rad51C-Rad51D-XRCC2 complex"/>
    <property type="evidence" value="ECO:0000318"/>
    <property type="project" value="GO_Central"/>
</dbReference>
<dbReference type="PANTHER" id="PTHR46644">
    <property type="entry name" value="DNA REPAIR PROTEIN XRCC2"/>
    <property type="match status" value="1"/>
</dbReference>
<dbReference type="GeneID" id="32837"/>
<dbReference type="FunCoup" id="Q9VWT5">
    <property type="interactions" value="126"/>
</dbReference>
<reference evidence="1 3" key="11">
    <citation type="journal article" date="2015" name="Genome Res.">
        <title>The Release 6 reference sequence of the Drosophila melanogaster genome.</title>
        <authorList>
            <person name="Hoskins R.A."/>
            <person name="Carlson J.W."/>
            <person name="Wan K.H."/>
            <person name="Park S."/>
            <person name="Mendez I."/>
            <person name="Galle S.E."/>
            <person name="Booth B.W."/>
            <person name="Pfeiffer B.D."/>
            <person name="George R.A."/>
            <person name="Svirskas R."/>
            <person name="Krzywinski M."/>
            <person name="Schein J."/>
            <person name="Accardo M.C."/>
            <person name="Damia E."/>
            <person name="Messina G."/>
            <person name="Mendez-Lago M."/>
            <person name="de Pablos B."/>
            <person name="Demakova O.V."/>
            <person name="Andreyeva E.N."/>
            <person name="Boldyreva L.V."/>
            <person name="Marra M."/>
            <person name="Carvalho A.B."/>
            <person name="Dimitri P."/>
            <person name="Villasante A."/>
            <person name="Zhimulev I.F."/>
            <person name="Rubin G.M."/>
            <person name="Karpen G.H."/>
            <person name="Celniker S.E."/>
        </authorList>
    </citation>
    <scope>NUCLEOTIDE SEQUENCE [LARGE SCALE GENOMIC DNA]</scope>
    <source>
        <strain evidence="3">Berkeley</strain>
    </source>
</reference>
<dbReference type="InParanoid" id="Q9VWT5"/>
<sequence>MGSHQLHFAVFGSCGFEADTLVEISGPGNSGKSLVLQQLVAHCLVPYKFGGRQWSVLLINLSHKINRESLAKSIRMELKAYSVGEVIAAKCPTEEQLAEIAGECMSRVRFLNCFANDDVSTSLIDARYAIINDPGIQLVAMDTLSEFYWLDEPKIAKRMSMYRHYRLLQARLEKLCKDAIVCGMYTVESAFLENRFGENLPEAGIKYHVRMQKIQNQILLNGLPLSFSNGIHLDTNTSKEITEALLTQPS</sequence>
<organism evidence="1 3">
    <name type="scientific">Drosophila melanogaster</name>
    <name type="common">Fruit fly</name>
    <dbReference type="NCBI Taxonomy" id="7227"/>
    <lineage>
        <taxon>Eukaryota</taxon>
        <taxon>Metazoa</taxon>
        <taxon>Ecdysozoa</taxon>
        <taxon>Arthropoda</taxon>
        <taxon>Hexapoda</taxon>
        <taxon>Insecta</taxon>
        <taxon>Pterygota</taxon>
        <taxon>Neoptera</taxon>
        <taxon>Endopterygota</taxon>
        <taxon>Diptera</taxon>
        <taxon>Brachycera</taxon>
        <taxon>Muscomorpha</taxon>
        <taxon>Ephydroidea</taxon>
        <taxon>Drosophilidae</taxon>
        <taxon>Drosophila</taxon>
        <taxon>Sophophora</taxon>
    </lineage>
</organism>
<dbReference type="FunFam" id="3.40.50.300:FF:003909">
    <property type="entry name" value="GD17397"/>
    <property type="match status" value="1"/>
</dbReference>